<dbReference type="Proteomes" id="UP000007812">
    <property type="component" value="Chromosome"/>
</dbReference>
<dbReference type="STRING" id="1006006.Mcup_1710"/>
<dbReference type="eggNOG" id="arCOG03861">
    <property type="taxonomic scope" value="Archaea"/>
</dbReference>
<dbReference type="RefSeq" id="WP_013738311.1">
    <property type="nucleotide sequence ID" value="NC_015435.1"/>
</dbReference>
<dbReference type="KEGG" id="mcn:Mcup_1710"/>
<dbReference type="GeneID" id="10493899"/>
<organism evidence="1 2">
    <name type="scientific">Metallosphaera cuprina (strain Ar-4)</name>
    <dbReference type="NCBI Taxonomy" id="1006006"/>
    <lineage>
        <taxon>Archaea</taxon>
        <taxon>Thermoproteota</taxon>
        <taxon>Thermoprotei</taxon>
        <taxon>Sulfolobales</taxon>
        <taxon>Sulfolobaceae</taxon>
        <taxon>Metallosphaera</taxon>
    </lineage>
</organism>
<evidence type="ECO:0000313" key="2">
    <source>
        <dbReference type="Proteomes" id="UP000007812"/>
    </source>
</evidence>
<name>F4G0C6_METCR</name>
<dbReference type="OrthoDB" id="38459at2157"/>
<proteinExistence type="predicted"/>
<keyword evidence="2" id="KW-1185">Reference proteome</keyword>
<dbReference type="EMBL" id="CP002656">
    <property type="protein sequence ID" value="AEB95813.1"/>
    <property type="molecule type" value="Genomic_DNA"/>
</dbReference>
<dbReference type="AlphaFoldDB" id="F4G0C6"/>
<accession>F4G0C6</accession>
<sequence>MIQNVEIRAVSKDKAMMCLGNPYFIMGATGHIAALKVYDKITGDFVYPSQGKSLTNKFYVAYLFGSKSVFLAQSIVKTGGGVKAVTGYFEGPIYSGAGVSYKGVTLDESESFEMLFAFSSNDSTLRIILSTNQNLNVKSKVTGTELSKLLGHIINDHIFPALKQYVGDQAQEKGSSESG</sequence>
<reference evidence="1 2" key="1">
    <citation type="journal article" date="2011" name="J. Bacteriol.">
        <title>Complete genome sequence of Metallosphaera cuprina, a metal sulfide-oxidizing archaeon from a hot spring.</title>
        <authorList>
            <person name="Liu L.J."/>
            <person name="You X.Y."/>
            <person name="Zheng H."/>
            <person name="Wang S."/>
            <person name="Jiang C.Y."/>
            <person name="Liu S.J."/>
        </authorList>
    </citation>
    <scope>NUCLEOTIDE SEQUENCE [LARGE SCALE GENOMIC DNA]</scope>
    <source>
        <strain evidence="1 2">Ar-4</strain>
    </source>
</reference>
<protein>
    <submittedName>
        <fullName evidence="1">Uncharacterized protein</fullName>
    </submittedName>
</protein>
<dbReference type="PATRIC" id="fig|1006006.8.peg.1716"/>
<gene>
    <name evidence="1" type="ordered locus">Mcup_1710</name>
</gene>
<evidence type="ECO:0000313" key="1">
    <source>
        <dbReference type="EMBL" id="AEB95813.1"/>
    </source>
</evidence>
<dbReference type="HOGENOM" id="CLU_1536693_0_0_2"/>